<comment type="caution">
    <text evidence="2">The sequence shown here is derived from an EMBL/GenBank/DDBJ whole genome shotgun (WGS) entry which is preliminary data.</text>
</comment>
<proteinExistence type="predicted"/>
<dbReference type="Proteomes" id="UP000504714">
    <property type="component" value="Unassembled WGS sequence"/>
</dbReference>
<name>A0A6L2ZLK3_9ENTR</name>
<evidence type="ECO:0000313" key="2">
    <source>
        <dbReference type="EMBL" id="GFN45118.1"/>
    </source>
</evidence>
<evidence type="ECO:0000313" key="3">
    <source>
        <dbReference type="Proteomes" id="UP000504714"/>
    </source>
</evidence>
<gene>
    <name evidence="2" type="ORF">RINTU1_01090</name>
</gene>
<dbReference type="AlphaFoldDB" id="A0A6L2ZLK3"/>
<dbReference type="RefSeq" id="WP_176487046.1">
    <property type="nucleotide sequence ID" value="NZ_BLXO01000001.1"/>
</dbReference>
<sequence>MSIYTENAKKPALICHDIEFLKKEKSPISWIKNIIEVGRTMLEMTVLDLRQKLSNTKEEKSNIFVKMEEQRLLSTIRQARLNNDLKGVELYNERLVALKRDIAPRIVHKVSPIETKEQVSNIVKSHIESKSIFESSTVPFSPDKQEPYSFQSAKQRTEPYSPQSTKQRTEPYGTSGLGPYEMAAIIEEIKKEQAELALLEEWSRTAPELAANEYKKFEDLLSFGEEVNPIVGKITIIALDVKHNHKKVVKYLRNNHTDAYKQKEIVNSAKEIAAKIKISAEEAASYADEAELLIRSGQPRDSRAVMENIENVKKRHEFVEKSNQVYKKMLEKLKIV</sequence>
<organism evidence="2 3">
    <name type="scientific">Candidatus Regiella insecticola</name>
    <dbReference type="NCBI Taxonomy" id="138073"/>
    <lineage>
        <taxon>Bacteria</taxon>
        <taxon>Pseudomonadati</taxon>
        <taxon>Pseudomonadota</taxon>
        <taxon>Gammaproteobacteria</taxon>
        <taxon>Enterobacterales</taxon>
        <taxon>Enterobacteriaceae</taxon>
        <taxon>aphid secondary symbionts</taxon>
        <taxon>Candidatus Regiella</taxon>
    </lineage>
</organism>
<feature type="region of interest" description="Disordered" evidence="1">
    <location>
        <begin position="136"/>
        <end position="174"/>
    </location>
</feature>
<evidence type="ECO:0000256" key="1">
    <source>
        <dbReference type="SAM" id="MobiDB-lite"/>
    </source>
</evidence>
<protein>
    <submittedName>
        <fullName evidence="2">Uncharacterized protein</fullName>
    </submittedName>
</protein>
<accession>A0A6L2ZLK3</accession>
<reference evidence="2 3" key="1">
    <citation type="submission" date="2020-06" db="EMBL/GenBank/DDBJ databases">
        <title>The genome sequence of Candidatus Regiella insecticola strain Tut.</title>
        <authorList>
            <person name="Nikoh N."/>
            <person name="Tsuchida T."/>
            <person name="Koga R."/>
            <person name="Oshima K."/>
            <person name="Hattori M."/>
            <person name="Fukatsu T."/>
        </authorList>
    </citation>
    <scope>NUCLEOTIDE SEQUENCE [LARGE SCALE GENOMIC DNA]</scope>
    <source>
        <strain evidence="2 3">Tut</strain>
    </source>
</reference>
<dbReference type="EMBL" id="BLXO01000001">
    <property type="protein sequence ID" value="GFN45118.1"/>
    <property type="molecule type" value="Genomic_DNA"/>
</dbReference>
<feature type="compositionally biased region" description="Polar residues" evidence="1">
    <location>
        <begin position="148"/>
        <end position="166"/>
    </location>
</feature>